<organism evidence="7 8">
    <name type="scientific">Cerrena zonata</name>
    <dbReference type="NCBI Taxonomy" id="2478898"/>
    <lineage>
        <taxon>Eukaryota</taxon>
        <taxon>Fungi</taxon>
        <taxon>Dikarya</taxon>
        <taxon>Basidiomycota</taxon>
        <taxon>Agaricomycotina</taxon>
        <taxon>Agaricomycetes</taxon>
        <taxon>Polyporales</taxon>
        <taxon>Cerrenaceae</taxon>
        <taxon>Cerrena</taxon>
    </lineage>
</organism>
<dbReference type="Pfam" id="PF08241">
    <property type="entry name" value="Methyltransf_11"/>
    <property type="match status" value="1"/>
</dbReference>
<dbReference type="InterPro" id="IPR050447">
    <property type="entry name" value="Erg6_SMT_methyltransf"/>
</dbReference>
<evidence type="ECO:0000256" key="3">
    <source>
        <dbReference type="ARBA" id="ARBA00022691"/>
    </source>
</evidence>
<dbReference type="InterPro" id="IPR029063">
    <property type="entry name" value="SAM-dependent_MTases_sf"/>
</dbReference>
<reference evidence="7 8" key="1">
    <citation type="submission" date="2022-09" db="EMBL/GenBank/DDBJ databases">
        <authorList>
            <person name="Palmer J.M."/>
        </authorList>
    </citation>
    <scope>NUCLEOTIDE SEQUENCE [LARGE SCALE GENOMIC DNA]</scope>
    <source>
        <strain evidence="7 8">DSM 7382</strain>
    </source>
</reference>
<evidence type="ECO:0000259" key="6">
    <source>
        <dbReference type="PROSITE" id="PS51685"/>
    </source>
</evidence>
<keyword evidence="3 5" id="KW-0949">S-adenosyl-L-methionine</keyword>
<dbReference type="InterPro" id="IPR030384">
    <property type="entry name" value="MeTrfase_SMT"/>
</dbReference>
<dbReference type="PANTHER" id="PTHR44068">
    <property type="entry name" value="ZGC:194242"/>
    <property type="match status" value="1"/>
</dbReference>
<proteinExistence type="inferred from homology"/>
<sequence>MMSSSVSEITPDGRQQGRMQKYTDFWDTDLAQDDQQHTENRRENYTDVVNGYYDAATLLYEYAWSSSFHFSRFYKGEGFTAALARHEHYLAAQMNLRPGMRVLDVGCGVGGPARQIARFADVNIVGLNNNHYQISRAIKHTQNAGLEGQVKYVEGDFMKLSEYFDENTFDAVYAIESTIHAPSWETVYGEIKKVLKPGGVFGVYEWGLTDRWNPDNPEHRALARQMEISNGIPEMRPLRDVRKALDAVGFEVLHEEDLAERPDDIP</sequence>
<dbReference type="AlphaFoldDB" id="A0AAW0GHU3"/>
<dbReference type="PROSITE" id="PS51685">
    <property type="entry name" value="SAM_MT_ERG6_SMT"/>
    <property type="match status" value="1"/>
</dbReference>
<protein>
    <recommendedName>
        <fullName evidence="6">SAM-dependent methyltransferase Erg6/SMT-type domain-containing protein</fullName>
    </recommendedName>
</protein>
<dbReference type="Proteomes" id="UP001385951">
    <property type="component" value="Unassembled WGS sequence"/>
</dbReference>
<dbReference type="GO" id="GO:0003838">
    <property type="term" value="F:sterol 24-C-methyltransferase activity"/>
    <property type="evidence" value="ECO:0007669"/>
    <property type="project" value="TreeGrafter"/>
</dbReference>
<dbReference type="GO" id="GO:0005783">
    <property type="term" value="C:endoplasmic reticulum"/>
    <property type="evidence" value="ECO:0007669"/>
    <property type="project" value="TreeGrafter"/>
</dbReference>
<evidence type="ECO:0000256" key="1">
    <source>
        <dbReference type="ARBA" id="ARBA00022603"/>
    </source>
</evidence>
<evidence type="ECO:0000256" key="5">
    <source>
        <dbReference type="PROSITE-ProRule" id="PRU01022"/>
    </source>
</evidence>
<feature type="domain" description="SAM-dependent methyltransferase Erg6/SMT-type" evidence="6">
    <location>
        <begin position="52"/>
        <end position="266"/>
    </location>
</feature>
<dbReference type="Gene3D" id="3.40.50.150">
    <property type="entry name" value="Vaccinia Virus protein VP39"/>
    <property type="match status" value="1"/>
</dbReference>
<dbReference type="SUPFAM" id="SSF53335">
    <property type="entry name" value="S-adenosyl-L-methionine-dependent methyltransferases"/>
    <property type="match status" value="1"/>
</dbReference>
<comment type="similarity">
    <text evidence="4 5">Belongs to the class I-like SAM-binding methyltransferase superfamily. Erg6/SMT family.</text>
</comment>
<dbReference type="CDD" id="cd02440">
    <property type="entry name" value="AdoMet_MTases"/>
    <property type="match status" value="1"/>
</dbReference>
<evidence type="ECO:0000256" key="2">
    <source>
        <dbReference type="ARBA" id="ARBA00022679"/>
    </source>
</evidence>
<evidence type="ECO:0000256" key="4">
    <source>
        <dbReference type="ARBA" id="ARBA00038188"/>
    </source>
</evidence>
<keyword evidence="1 5" id="KW-0489">Methyltransferase</keyword>
<keyword evidence="8" id="KW-1185">Reference proteome</keyword>
<name>A0AAW0GHU3_9APHY</name>
<dbReference type="GO" id="GO:0032259">
    <property type="term" value="P:methylation"/>
    <property type="evidence" value="ECO:0007669"/>
    <property type="project" value="UniProtKB-KW"/>
</dbReference>
<dbReference type="InterPro" id="IPR013216">
    <property type="entry name" value="Methyltransf_11"/>
</dbReference>
<dbReference type="EMBL" id="JASBNA010000006">
    <property type="protein sequence ID" value="KAK7690739.1"/>
    <property type="molecule type" value="Genomic_DNA"/>
</dbReference>
<gene>
    <name evidence="7" type="ORF">QCA50_005838</name>
</gene>
<evidence type="ECO:0000313" key="8">
    <source>
        <dbReference type="Proteomes" id="UP001385951"/>
    </source>
</evidence>
<keyword evidence="2 5" id="KW-0808">Transferase</keyword>
<dbReference type="PANTHER" id="PTHR44068:SF1">
    <property type="entry name" value="HYPOTHETICAL LOC100005854"/>
    <property type="match status" value="1"/>
</dbReference>
<dbReference type="GO" id="GO:0006696">
    <property type="term" value="P:ergosterol biosynthetic process"/>
    <property type="evidence" value="ECO:0007669"/>
    <property type="project" value="TreeGrafter"/>
</dbReference>
<evidence type="ECO:0000313" key="7">
    <source>
        <dbReference type="EMBL" id="KAK7690739.1"/>
    </source>
</evidence>
<accession>A0AAW0GHU3</accession>
<comment type="caution">
    <text evidence="7">The sequence shown here is derived from an EMBL/GenBank/DDBJ whole genome shotgun (WGS) entry which is preliminary data.</text>
</comment>